<dbReference type="Gene3D" id="3.40.50.300">
    <property type="entry name" value="P-loop containing nucleotide triphosphate hydrolases"/>
    <property type="match status" value="1"/>
</dbReference>
<accession>A0A2G2ZM29</accession>
<protein>
    <submittedName>
        <fullName evidence="1">Ras-related protein RABA1i</fullName>
    </submittedName>
</protein>
<sequence>MLVGTKEDLLLLRAVPTGESSGFAERENTFFMETSALEALNVENSFTVLTRIYRVVSRKVLDTGDDQPSVPFGQTINLVKDDESAVKKGGYCSC</sequence>
<dbReference type="InterPro" id="IPR001806">
    <property type="entry name" value="Small_GTPase"/>
</dbReference>
<comment type="caution">
    <text evidence="1">The sequence shown here is derived from an EMBL/GenBank/DDBJ whole genome shotgun (WGS) entry which is preliminary data.</text>
</comment>
<dbReference type="GO" id="GO:0003924">
    <property type="term" value="F:GTPase activity"/>
    <property type="evidence" value="ECO:0000318"/>
    <property type="project" value="GO_Central"/>
</dbReference>
<dbReference type="SUPFAM" id="SSF52540">
    <property type="entry name" value="P-loop containing nucleoside triphosphate hydrolases"/>
    <property type="match status" value="1"/>
</dbReference>
<dbReference type="Proteomes" id="UP000222542">
    <property type="component" value="Unassembled WGS sequence"/>
</dbReference>
<evidence type="ECO:0000313" key="2">
    <source>
        <dbReference type="Proteomes" id="UP000222542"/>
    </source>
</evidence>
<reference evidence="1 2" key="1">
    <citation type="journal article" date="2014" name="Nat. Genet.">
        <title>Genome sequence of the hot pepper provides insights into the evolution of pungency in Capsicum species.</title>
        <authorList>
            <person name="Kim S."/>
            <person name="Park M."/>
            <person name="Yeom S.I."/>
            <person name="Kim Y.M."/>
            <person name="Lee J.M."/>
            <person name="Lee H.A."/>
            <person name="Seo E."/>
            <person name="Choi J."/>
            <person name="Cheong K."/>
            <person name="Kim K.T."/>
            <person name="Jung K."/>
            <person name="Lee G.W."/>
            <person name="Oh S.K."/>
            <person name="Bae C."/>
            <person name="Kim S.B."/>
            <person name="Lee H.Y."/>
            <person name="Kim S.Y."/>
            <person name="Kim M.S."/>
            <person name="Kang B.C."/>
            <person name="Jo Y.D."/>
            <person name="Yang H.B."/>
            <person name="Jeong H.J."/>
            <person name="Kang W.H."/>
            <person name="Kwon J.K."/>
            <person name="Shin C."/>
            <person name="Lim J.Y."/>
            <person name="Park J.H."/>
            <person name="Huh J.H."/>
            <person name="Kim J.S."/>
            <person name="Kim B.D."/>
            <person name="Cohen O."/>
            <person name="Paran I."/>
            <person name="Suh M.C."/>
            <person name="Lee S.B."/>
            <person name="Kim Y.K."/>
            <person name="Shin Y."/>
            <person name="Noh S.J."/>
            <person name="Park J."/>
            <person name="Seo Y.S."/>
            <person name="Kwon S.Y."/>
            <person name="Kim H.A."/>
            <person name="Park J.M."/>
            <person name="Kim H.J."/>
            <person name="Choi S.B."/>
            <person name="Bosland P.W."/>
            <person name="Reeves G."/>
            <person name="Jo S.H."/>
            <person name="Lee B.W."/>
            <person name="Cho H.T."/>
            <person name="Choi H.S."/>
            <person name="Lee M.S."/>
            <person name="Yu Y."/>
            <person name="Do Choi Y."/>
            <person name="Park B.S."/>
            <person name="van Deynze A."/>
            <person name="Ashrafi H."/>
            <person name="Hill T."/>
            <person name="Kim W.T."/>
            <person name="Pai H.S."/>
            <person name="Ahn H.K."/>
            <person name="Yeam I."/>
            <person name="Giovannoni J.J."/>
            <person name="Rose J.K."/>
            <person name="Sorensen I."/>
            <person name="Lee S.J."/>
            <person name="Kim R.W."/>
            <person name="Choi I.Y."/>
            <person name="Choi B.S."/>
            <person name="Lim J.S."/>
            <person name="Lee Y.H."/>
            <person name="Choi D."/>
        </authorList>
    </citation>
    <scope>NUCLEOTIDE SEQUENCE [LARGE SCALE GENOMIC DNA]</scope>
    <source>
        <strain evidence="2">cv. CM334</strain>
    </source>
</reference>
<dbReference type="OMA" id="SNIVMMM"/>
<dbReference type="STRING" id="4072.A0A2G2ZM29"/>
<dbReference type="GO" id="GO:0005525">
    <property type="term" value="F:GTP binding"/>
    <property type="evidence" value="ECO:0000318"/>
    <property type="project" value="GO_Central"/>
</dbReference>
<dbReference type="EMBL" id="AYRZ02000004">
    <property type="protein sequence ID" value="PHT83023.1"/>
    <property type="molecule type" value="Genomic_DNA"/>
</dbReference>
<keyword evidence="2" id="KW-1185">Reference proteome</keyword>
<dbReference type="SMR" id="A0A2G2ZM29"/>
<dbReference type="PANTHER" id="PTHR47979">
    <property type="entry name" value="DRAB11-RELATED"/>
    <property type="match status" value="1"/>
</dbReference>
<proteinExistence type="predicted"/>
<gene>
    <name evidence="1" type="ORF">T459_11466</name>
</gene>
<dbReference type="InterPro" id="IPR027417">
    <property type="entry name" value="P-loop_NTPase"/>
</dbReference>
<dbReference type="Gramene" id="PHT83023">
    <property type="protein sequence ID" value="PHT83023"/>
    <property type="gene ID" value="T459_11466"/>
</dbReference>
<dbReference type="GO" id="GO:0016192">
    <property type="term" value="P:vesicle-mediated transport"/>
    <property type="evidence" value="ECO:0000318"/>
    <property type="project" value="GO_Central"/>
</dbReference>
<dbReference type="Pfam" id="PF00071">
    <property type="entry name" value="Ras"/>
    <property type="match status" value="1"/>
</dbReference>
<evidence type="ECO:0000313" key="1">
    <source>
        <dbReference type="EMBL" id="PHT83023.1"/>
    </source>
</evidence>
<name>A0A2G2ZM29_CAPAN</name>
<organism evidence="1 2">
    <name type="scientific">Capsicum annuum</name>
    <name type="common">Capsicum pepper</name>
    <dbReference type="NCBI Taxonomy" id="4072"/>
    <lineage>
        <taxon>Eukaryota</taxon>
        <taxon>Viridiplantae</taxon>
        <taxon>Streptophyta</taxon>
        <taxon>Embryophyta</taxon>
        <taxon>Tracheophyta</taxon>
        <taxon>Spermatophyta</taxon>
        <taxon>Magnoliopsida</taxon>
        <taxon>eudicotyledons</taxon>
        <taxon>Gunneridae</taxon>
        <taxon>Pentapetalae</taxon>
        <taxon>asterids</taxon>
        <taxon>lamiids</taxon>
        <taxon>Solanales</taxon>
        <taxon>Solanaceae</taxon>
        <taxon>Solanoideae</taxon>
        <taxon>Capsiceae</taxon>
        <taxon>Capsicum</taxon>
    </lineage>
</organism>
<dbReference type="GO" id="GO:0005768">
    <property type="term" value="C:endosome"/>
    <property type="evidence" value="ECO:0000318"/>
    <property type="project" value="GO_Central"/>
</dbReference>
<dbReference type="InterPro" id="IPR050209">
    <property type="entry name" value="Rab_GTPases_membrane_traffic"/>
</dbReference>
<dbReference type="AlphaFoldDB" id="A0A2G2ZM29"/>
<reference evidence="1 2" key="2">
    <citation type="journal article" date="2017" name="Genome Biol.">
        <title>New reference genome sequences of hot pepper reveal the massive evolution of plant disease-resistance genes by retroduplication.</title>
        <authorList>
            <person name="Kim S."/>
            <person name="Park J."/>
            <person name="Yeom S.I."/>
            <person name="Kim Y.M."/>
            <person name="Seo E."/>
            <person name="Kim K.T."/>
            <person name="Kim M.S."/>
            <person name="Lee J.M."/>
            <person name="Cheong K."/>
            <person name="Shin H.S."/>
            <person name="Kim S.B."/>
            <person name="Han K."/>
            <person name="Lee J."/>
            <person name="Park M."/>
            <person name="Lee H.A."/>
            <person name="Lee H.Y."/>
            <person name="Lee Y."/>
            <person name="Oh S."/>
            <person name="Lee J.H."/>
            <person name="Choi E."/>
            <person name="Choi E."/>
            <person name="Lee S.E."/>
            <person name="Jeon J."/>
            <person name="Kim H."/>
            <person name="Choi G."/>
            <person name="Song H."/>
            <person name="Lee J."/>
            <person name="Lee S.C."/>
            <person name="Kwon J.K."/>
            <person name="Lee H.Y."/>
            <person name="Koo N."/>
            <person name="Hong Y."/>
            <person name="Kim R.W."/>
            <person name="Kang W.H."/>
            <person name="Huh J.H."/>
            <person name="Kang B.C."/>
            <person name="Yang T.J."/>
            <person name="Lee Y.H."/>
            <person name="Bennetzen J.L."/>
            <person name="Choi D."/>
        </authorList>
    </citation>
    <scope>NUCLEOTIDE SEQUENCE [LARGE SCALE GENOMIC DNA]</scope>
    <source>
        <strain evidence="2">cv. CM334</strain>
    </source>
</reference>